<protein>
    <recommendedName>
        <fullName evidence="4">RRM domain-containing protein</fullName>
    </recommendedName>
</protein>
<evidence type="ECO:0000256" key="1">
    <source>
        <dbReference type="SAM" id="MobiDB-lite"/>
    </source>
</evidence>
<dbReference type="Proteomes" id="UP001378960">
    <property type="component" value="Unassembled WGS sequence"/>
</dbReference>
<dbReference type="AlphaFoldDB" id="A0AAV5R3W2"/>
<dbReference type="InterPro" id="IPR012677">
    <property type="entry name" value="Nucleotide-bd_a/b_plait_sf"/>
</dbReference>
<dbReference type="SUPFAM" id="SSF54928">
    <property type="entry name" value="RNA-binding domain, RBD"/>
    <property type="match status" value="1"/>
</dbReference>
<evidence type="ECO:0000313" key="2">
    <source>
        <dbReference type="EMBL" id="GMM45553.1"/>
    </source>
</evidence>
<dbReference type="GO" id="GO:0003676">
    <property type="term" value="F:nucleic acid binding"/>
    <property type="evidence" value="ECO:0007669"/>
    <property type="project" value="InterPro"/>
</dbReference>
<sequence length="160" mass="17993">MGFFSGIGSESLDELVDHQKQHKHKNKQDKRKPSVSIPSKEKKRQLRISEWIKSKPHTQYPDETLLFVGHLPPNSDDKRVIALLEKIAGPIEIVGDIKIAKRADGRGCCAFIPLRDANSVRGVIRAVGRGRARIGERSLVVDVVRGGRTKNWLPVRLRGY</sequence>
<proteinExistence type="predicted"/>
<keyword evidence="3" id="KW-1185">Reference proteome</keyword>
<accession>A0AAV5R3W2</accession>
<dbReference type="EMBL" id="BTGB01000002">
    <property type="protein sequence ID" value="GMM45553.1"/>
    <property type="molecule type" value="Genomic_DNA"/>
</dbReference>
<comment type="caution">
    <text evidence="2">The sequence shown here is derived from an EMBL/GenBank/DDBJ whole genome shotgun (WGS) entry which is preliminary data.</text>
</comment>
<dbReference type="InterPro" id="IPR035979">
    <property type="entry name" value="RBD_domain_sf"/>
</dbReference>
<name>A0AAV5R3W2_PICKL</name>
<organism evidence="2 3">
    <name type="scientific">Pichia kluyveri</name>
    <name type="common">Yeast</name>
    <dbReference type="NCBI Taxonomy" id="36015"/>
    <lineage>
        <taxon>Eukaryota</taxon>
        <taxon>Fungi</taxon>
        <taxon>Dikarya</taxon>
        <taxon>Ascomycota</taxon>
        <taxon>Saccharomycotina</taxon>
        <taxon>Pichiomycetes</taxon>
        <taxon>Pichiales</taxon>
        <taxon>Pichiaceae</taxon>
        <taxon>Pichia</taxon>
    </lineage>
</organism>
<gene>
    <name evidence="2" type="ORF">DAPK24_021280</name>
</gene>
<evidence type="ECO:0000313" key="3">
    <source>
        <dbReference type="Proteomes" id="UP001378960"/>
    </source>
</evidence>
<feature type="compositionally biased region" description="Basic residues" evidence="1">
    <location>
        <begin position="20"/>
        <end position="30"/>
    </location>
</feature>
<feature type="region of interest" description="Disordered" evidence="1">
    <location>
        <begin position="14"/>
        <end position="43"/>
    </location>
</feature>
<reference evidence="2 3" key="1">
    <citation type="journal article" date="2023" name="Elife">
        <title>Identification of key yeast species and microbe-microbe interactions impacting larval growth of Drosophila in the wild.</title>
        <authorList>
            <person name="Mure A."/>
            <person name="Sugiura Y."/>
            <person name="Maeda R."/>
            <person name="Honda K."/>
            <person name="Sakurai N."/>
            <person name="Takahashi Y."/>
            <person name="Watada M."/>
            <person name="Katoh T."/>
            <person name="Gotoh A."/>
            <person name="Gotoh Y."/>
            <person name="Taniguchi I."/>
            <person name="Nakamura K."/>
            <person name="Hayashi T."/>
            <person name="Katayama T."/>
            <person name="Uemura T."/>
            <person name="Hattori Y."/>
        </authorList>
    </citation>
    <scope>NUCLEOTIDE SEQUENCE [LARGE SCALE GENOMIC DNA]</scope>
    <source>
        <strain evidence="2 3">PK-24</strain>
    </source>
</reference>
<evidence type="ECO:0008006" key="4">
    <source>
        <dbReference type="Google" id="ProtNLM"/>
    </source>
</evidence>
<dbReference type="Gene3D" id="3.30.70.330">
    <property type="match status" value="1"/>
</dbReference>